<keyword evidence="2" id="KW-1185">Reference proteome</keyword>
<dbReference type="AlphaFoldDB" id="A0AAN6Q3D9"/>
<evidence type="ECO:0000313" key="1">
    <source>
        <dbReference type="EMBL" id="KAK4102857.1"/>
    </source>
</evidence>
<proteinExistence type="predicted"/>
<reference evidence="1" key="2">
    <citation type="submission" date="2023-05" db="EMBL/GenBank/DDBJ databases">
        <authorList>
            <consortium name="Lawrence Berkeley National Laboratory"/>
            <person name="Steindorff A."/>
            <person name="Hensen N."/>
            <person name="Bonometti L."/>
            <person name="Westerberg I."/>
            <person name="Brannstrom I.O."/>
            <person name="Guillou S."/>
            <person name="Cros-Aarteil S."/>
            <person name="Calhoun S."/>
            <person name="Haridas S."/>
            <person name="Kuo A."/>
            <person name="Mondo S."/>
            <person name="Pangilinan J."/>
            <person name="Riley R."/>
            <person name="Labutti K."/>
            <person name="Andreopoulos B."/>
            <person name="Lipzen A."/>
            <person name="Chen C."/>
            <person name="Yanf M."/>
            <person name="Daum C."/>
            <person name="Ng V."/>
            <person name="Clum A."/>
            <person name="Ohm R."/>
            <person name="Martin F."/>
            <person name="Silar P."/>
            <person name="Natvig D."/>
            <person name="Lalanne C."/>
            <person name="Gautier V."/>
            <person name="Ament-Velasquez S.L."/>
            <person name="Kruys A."/>
            <person name="Hutchinson M.I."/>
            <person name="Powell A.J."/>
            <person name="Barry K."/>
            <person name="Miller A.N."/>
            <person name="Grigoriev I.V."/>
            <person name="Debuchy R."/>
            <person name="Gladieux P."/>
            <person name="Thoren M.H."/>
            <person name="Johannesson H."/>
        </authorList>
    </citation>
    <scope>NUCLEOTIDE SEQUENCE</scope>
    <source>
        <strain evidence="1">CBS 757.83</strain>
    </source>
</reference>
<evidence type="ECO:0000313" key="2">
    <source>
        <dbReference type="Proteomes" id="UP001305647"/>
    </source>
</evidence>
<organism evidence="1 2">
    <name type="scientific">Parathielavia hyrcaniae</name>
    <dbReference type="NCBI Taxonomy" id="113614"/>
    <lineage>
        <taxon>Eukaryota</taxon>
        <taxon>Fungi</taxon>
        <taxon>Dikarya</taxon>
        <taxon>Ascomycota</taxon>
        <taxon>Pezizomycotina</taxon>
        <taxon>Sordariomycetes</taxon>
        <taxon>Sordariomycetidae</taxon>
        <taxon>Sordariales</taxon>
        <taxon>Chaetomiaceae</taxon>
        <taxon>Parathielavia</taxon>
    </lineage>
</organism>
<dbReference type="EMBL" id="MU863630">
    <property type="protein sequence ID" value="KAK4102857.1"/>
    <property type="molecule type" value="Genomic_DNA"/>
</dbReference>
<protein>
    <submittedName>
        <fullName evidence="1">Uncharacterized protein</fullName>
    </submittedName>
</protein>
<sequence length="218" mass="24023">MGRRRTNIPRHSPFPCLDMVFRGWGSVVEGVQSETVRLQPSLALRDAEEIWSPAGTVSLDPWASILEMKMRVDGTSWLAWQVLALPPESRDTARTNGRLSTLGVWGTRGNVVVAGVMMPQARPRCAELDDLQPTPAVNAIAEIELAAERHEGGPGCICAVLARPAICIPVFQELIQPRDHHSCPQTLGWKLDFRGSSFEQVRPYAAMRKLSALESTES</sequence>
<name>A0AAN6Q3D9_9PEZI</name>
<dbReference type="Proteomes" id="UP001305647">
    <property type="component" value="Unassembled WGS sequence"/>
</dbReference>
<accession>A0AAN6Q3D9</accession>
<gene>
    <name evidence="1" type="ORF">N658DRAFT_326840</name>
</gene>
<comment type="caution">
    <text evidence="1">The sequence shown here is derived from an EMBL/GenBank/DDBJ whole genome shotgun (WGS) entry which is preliminary data.</text>
</comment>
<reference evidence="1" key="1">
    <citation type="journal article" date="2023" name="Mol. Phylogenet. Evol.">
        <title>Genome-scale phylogeny and comparative genomics of the fungal order Sordariales.</title>
        <authorList>
            <person name="Hensen N."/>
            <person name="Bonometti L."/>
            <person name="Westerberg I."/>
            <person name="Brannstrom I.O."/>
            <person name="Guillou S."/>
            <person name="Cros-Aarteil S."/>
            <person name="Calhoun S."/>
            <person name="Haridas S."/>
            <person name="Kuo A."/>
            <person name="Mondo S."/>
            <person name="Pangilinan J."/>
            <person name="Riley R."/>
            <person name="LaButti K."/>
            <person name="Andreopoulos B."/>
            <person name="Lipzen A."/>
            <person name="Chen C."/>
            <person name="Yan M."/>
            <person name="Daum C."/>
            <person name="Ng V."/>
            <person name="Clum A."/>
            <person name="Steindorff A."/>
            <person name="Ohm R.A."/>
            <person name="Martin F."/>
            <person name="Silar P."/>
            <person name="Natvig D.O."/>
            <person name="Lalanne C."/>
            <person name="Gautier V."/>
            <person name="Ament-Velasquez S.L."/>
            <person name="Kruys A."/>
            <person name="Hutchinson M.I."/>
            <person name="Powell A.J."/>
            <person name="Barry K."/>
            <person name="Miller A.N."/>
            <person name="Grigoriev I.V."/>
            <person name="Debuchy R."/>
            <person name="Gladieux P."/>
            <person name="Hiltunen Thoren M."/>
            <person name="Johannesson H."/>
        </authorList>
    </citation>
    <scope>NUCLEOTIDE SEQUENCE</scope>
    <source>
        <strain evidence="1">CBS 757.83</strain>
    </source>
</reference>